<keyword evidence="1" id="KW-0378">Hydrolase</keyword>
<protein>
    <submittedName>
        <fullName evidence="1">dUTP diphosphatase</fullName>
        <ecNumber evidence="1">3.6.1.23</ecNumber>
    </submittedName>
</protein>
<dbReference type="Proteomes" id="UP001596045">
    <property type="component" value="Unassembled WGS sequence"/>
</dbReference>
<dbReference type="EC" id="3.6.1.23" evidence="1"/>
<dbReference type="InterPro" id="IPR014871">
    <property type="entry name" value="dUTPase/dCTP_pyrophosphatase"/>
</dbReference>
<organism evidence="1 2">
    <name type="scientific">Paraherbaspirillum soli</name>
    <dbReference type="NCBI Taxonomy" id="631222"/>
    <lineage>
        <taxon>Bacteria</taxon>
        <taxon>Pseudomonadati</taxon>
        <taxon>Pseudomonadota</taxon>
        <taxon>Betaproteobacteria</taxon>
        <taxon>Burkholderiales</taxon>
        <taxon>Oxalobacteraceae</taxon>
        <taxon>Paraherbaspirillum</taxon>
    </lineage>
</organism>
<sequence length="196" mass="22292">MRASVVEGAEAMEHHGWKWWKKQEMDKAQFAMELVDIWHFTLSHAIVVAKGDMDAAASLVLNGLESTYGREGLMFDGRYYKFAKLDTIDRVELLIGISVSRRSSIPLFETLLTDVGVSWDELYCQYVGKNVLNLFRQDNGYKEGTYLKIWPQTGADSLEDNQVLVKITDKFPNLQPEELYSALQTEYQAAVTLQAA</sequence>
<gene>
    <name evidence="1" type="ORF">ACFPM8_07035</name>
</gene>
<dbReference type="Gene3D" id="1.10.4010.10">
    <property type="entry name" value="Type II deoxyuridine triphosphatase"/>
    <property type="match status" value="1"/>
</dbReference>
<evidence type="ECO:0000313" key="2">
    <source>
        <dbReference type="Proteomes" id="UP001596045"/>
    </source>
</evidence>
<evidence type="ECO:0000313" key="1">
    <source>
        <dbReference type="EMBL" id="MFC5473711.1"/>
    </source>
</evidence>
<dbReference type="EMBL" id="JBHSMT010000012">
    <property type="protein sequence ID" value="MFC5473711.1"/>
    <property type="molecule type" value="Genomic_DNA"/>
</dbReference>
<proteinExistence type="predicted"/>
<accession>A0ABW0M830</accession>
<dbReference type="RefSeq" id="WP_378996445.1">
    <property type="nucleotide sequence ID" value="NZ_JBHSMT010000012.1"/>
</dbReference>
<keyword evidence="2" id="KW-1185">Reference proteome</keyword>
<comment type="caution">
    <text evidence="1">The sequence shown here is derived from an EMBL/GenBank/DDBJ whole genome shotgun (WGS) entry which is preliminary data.</text>
</comment>
<dbReference type="SUPFAM" id="SSF101386">
    <property type="entry name" value="all-alpha NTP pyrophosphatases"/>
    <property type="match status" value="1"/>
</dbReference>
<dbReference type="GO" id="GO:0004170">
    <property type="term" value="F:dUTP diphosphatase activity"/>
    <property type="evidence" value="ECO:0007669"/>
    <property type="project" value="UniProtKB-EC"/>
</dbReference>
<dbReference type="Pfam" id="PF08761">
    <property type="entry name" value="dUTPase_2"/>
    <property type="match status" value="1"/>
</dbReference>
<name>A0ABW0M830_9BURK</name>
<reference evidence="2" key="1">
    <citation type="journal article" date="2019" name="Int. J. Syst. Evol. Microbiol.">
        <title>The Global Catalogue of Microorganisms (GCM) 10K type strain sequencing project: providing services to taxonomists for standard genome sequencing and annotation.</title>
        <authorList>
            <consortium name="The Broad Institute Genomics Platform"/>
            <consortium name="The Broad Institute Genome Sequencing Center for Infectious Disease"/>
            <person name="Wu L."/>
            <person name="Ma J."/>
        </authorList>
    </citation>
    <scope>NUCLEOTIDE SEQUENCE [LARGE SCALE GENOMIC DNA]</scope>
    <source>
        <strain evidence="2">JCM 17066</strain>
    </source>
</reference>